<sequence length="253" mass="29779">MKRVSFSLSPEQTKQYKSLVEASLQSRILRNYTLNEYRLPDDLSVYHANARSGLKPFPFHFDEFTDERINALVTLVREQGFKVNRSSLMSHILDELIEKLSHQAEDLPKARDIRHSSFYFERGTREVIERLIPFRDRNSTIERFIIEEYQPRQTHSVLFEKPVDPESFRVSIAADAFNKLDRFVNETEVKGLTRTALMRDVIEQLIAKLSNADARKLIAEVRLKHALEEYKIKFGEDVLQEQLQPYITKKEEF</sequence>
<comment type="caution">
    <text evidence="1">The sequence shown here is derived from an EMBL/GenBank/DDBJ whole genome shotgun (WGS) entry which is preliminary data.</text>
</comment>
<evidence type="ECO:0000313" key="2">
    <source>
        <dbReference type="Proteomes" id="UP001597561"/>
    </source>
</evidence>
<gene>
    <name evidence="1" type="ORF">ACFS5P_11125</name>
</gene>
<organism evidence="1 2">
    <name type="scientific">Jeotgalibacillus terrae</name>
    <dbReference type="NCBI Taxonomy" id="587735"/>
    <lineage>
        <taxon>Bacteria</taxon>
        <taxon>Bacillati</taxon>
        <taxon>Bacillota</taxon>
        <taxon>Bacilli</taxon>
        <taxon>Bacillales</taxon>
        <taxon>Caryophanaceae</taxon>
        <taxon>Jeotgalibacillus</taxon>
    </lineage>
</organism>
<protein>
    <submittedName>
        <fullName evidence="1">Uncharacterized protein</fullName>
    </submittedName>
</protein>
<name>A0ABW5ZKH0_9BACL</name>
<keyword evidence="2" id="KW-1185">Reference proteome</keyword>
<evidence type="ECO:0000313" key="1">
    <source>
        <dbReference type="EMBL" id="MFD2912428.1"/>
    </source>
</evidence>
<reference evidence="2" key="1">
    <citation type="journal article" date="2019" name="Int. J. Syst. Evol. Microbiol.">
        <title>The Global Catalogue of Microorganisms (GCM) 10K type strain sequencing project: providing services to taxonomists for standard genome sequencing and annotation.</title>
        <authorList>
            <consortium name="The Broad Institute Genomics Platform"/>
            <consortium name="The Broad Institute Genome Sequencing Center for Infectious Disease"/>
            <person name="Wu L."/>
            <person name="Ma J."/>
        </authorList>
    </citation>
    <scope>NUCLEOTIDE SEQUENCE [LARGE SCALE GENOMIC DNA]</scope>
    <source>
        <strain evidence="2">KCTC 13528</strain>
    </source>
</reference>
<proteinExistence type="predicted"/>
<dbReference type="EMBL" id="JBHUPG010000020">
    <property type="protein sequence ID" value="MFD2912428.1"/>
    <property type="molecule type" value="Genomic_DNA"/>
</dbReference>
<accession>A0ABW5ZKH0</accession>
<dbReference type="Proteomes" id="UP001597561">
    <property type="component" value="Unassembled WGS sequence"/>
</dbReference>
<dbReference type="RefSeq" id="WP_204730774.1">
    <property type="nucleotide sequence ID" value="NZ_JAFBDK010000024.1"/>
</dbReference>